<evidence type="ECO:0000313" key="1">
    <source>
        <dbReference type="EMBL" id="SPJ84218.1"/>
    </source>
</evidence>
<organism evidence="1 2">
    <name type="scientific">Fusarium torulosum</name>
    <dbReference type="NCBI Taxonomy" id="33205"/>
    <lineage>
        <taxon>Eukaryota</taxon>
        <taxon>Fungi</taxon>
        <taxon>Dikarya</taxon>
        <taxon>Ascomycota</taxon>
        <taxon>Pezizomycotina</taxon>
        <taxon>Sordariomycetes</taxon>
        <taxon>Hypocreomycetidae</taxon>
        <taxon>Hypocreales</taxon>
        <taxon>Nectriaceae</taxon>
        <taxon>Fusarium</taxon>
    </lineage>
</organism>
<evidence type="ECO:0000313" key="2">
    <source>
        <dbReference type="Proteomes" id="UP001187734"/>
    </source>
</evidence>
<gene>
    <name evidence="1" type="ORF">FTOL_10735</name>
</gene>
<protein>
    <submittedName>
        <fullName evidence="1">Uncharacterized protein</fullName>
    </submittedName>
</protein>
<dbReference type="Proteomes" id="UP001187734">
    <property type="component" value="Unassembled WGS sequence"/>
</dbReference>
<name>A0AAE8SMS4_9HYPO</name>
<sequence length="91" mass="10685">MTSALPSGTKCNGLNTNQTYQELEFTDERDLRAHYRDAHNLQCDHRGSASLTRRDNMHIERWYYDTVNNNMPTWPLSVRREVTQTTSGRRP</sequence>
<dbReference type="AlphaFoldDB" id="A0AAE8SMS4"/>
<reference evidence="1" key="1">
    <citation type="submission" date="2018-03" db="EMBL/GenBank/DDBJ databases">
        <authorList>
            <person name="Guldener U."/>
        </authorList>
    </citation>
    <scope>NUCLEOTIDE SEQUENCE</scope>
</reference>
<dbReference type="EMBL" id="ONZP01000438">
    <property type="protein sequence ID" value="SPJ84218.1"/>
    <property type="molecule type" value="Genomic_DNA"/>
</dbReference>
<accession>A0AAE8SMS4</accession>
<proteinExistence type="predicted"/>
<keyword evidence="2" id="KW-1185">Reference proteome</keyword>
<comment type="caution">
    <text evidence="1">The sequence shown here is derived from an EMBL/GenBank/DDBJ whole genome shotgun (WGS) entry which is preliminary data.</text>
</comment>